<evidence type="ECO:0000256" key="1">
    <source>
        <dbReference type="SAM" id="MobiDB-lite"/>
    </source>
</evidence>
<comment type="caution">
    <text evidence="2">The sequence shown here is derived from an EMBL/GenBank/DDBJ whole genome shotgun (WGS) entry which is preliminary data.</text>
</comment>
<evidence type="ECO:0000313" key="3">
    <source>
        <dbReference type="Proteomes" id="UP000270866"/>
    </source>
</evidence>
<evidence type="ECO:0000313" key="2">
    <source>
        <dbReference type="EMBL" id="RKK06940.1"/>
    </source>
</evidence>
<protein>
    <submittedName>
        <fullName evidence="2">Uncharacterized protein</fullName>
    </submittedName>
</protein>
<feature type="region of interest" description="Disordered" evidence="1">
    <location>
        <begin position="1"/>
        <end position="53"/>
    </location>
</feature>
<organism evidence="2 3">
    <name type="scientific">Fusarium oxysporum f. sp. cepae</name>
    <dbReference type="NCBI Taxonomy" id="396571"/>
    <lineage>
        <taxon>Eukaryota</taxon>
        <taxon>Fungi</taxon>
        <taxon>Dikarya</taxon>
        <taxon>Ascomycota</taxon>
        <taxon>Pezizomycotina</taxon>
        <taxon>Sordariomycetes</taxon>
        <taxon>Hypocreomycetidae</taxon>
        <taxon>Hypocreales</taxon>
        <taxon>Nectriaceae</taxon>
        <taxon>Fusarium</taxon>
        <taxon>Fusarium oxysporum species complex</taxon>
    </lineage>
</organism>
<gene>
    <name evidence="2" type="ORF">BFJ65_g18108</name>
</gene>
<proteinExistence type="predicted"/>
<accession>A0A3L6MS87</accession>
<name>A0A3L6MS87_FUSOX</name>
<dbReference type="AlphaFoldDB" id="A0A3L6MS87"/>
<sequence length="143" mass="16613">MSPYARSRPQLGPLTFGQISQRPPLCLPPSPRSKPLARWNQCQQSQQLHRRTHPWHRQAIEISVRAHSLRLLELVLRDVNPIYYSPFKKSECEARHPESAESDYANSYARLRTCLDRNGMIGRRQSVRRHGRLGEGDAIRNLH</sequence>
<dbReference type="EMBL" id="MRCU01000018">
    <property type="protein sequence ID" value="RKK06940.1"/>
    <property type="molecule type" value="Genomic_DNA"/>
</dbReference>
<reference evidence="2 3" key="1">
    <citation type="journal article" date="2018" name="Sci. Rep.">
        <title>Characterisation of pathogen-specific regions and novel effector candidates in Fusarium oxysporum f. sp. cepae.</title>
        <authorList>
            <person name="Armitage A.D."/>
            <person name="Taylor A."/>
            <person name="Sobczyk M.K."/>
            <person name="Baxter L."/>
            <person name="Greenfield B.P."/>
            <person name="Bates H.J."/>
            <person name="Wilson F."/>
            <person name="Jackson A.C."/>
            <person name="Ott S."/>
            <person name="Harrison R.J."/>
            <person name="Clarkson J.P."/>
        </authorList>
    </citation>
    <scope>NUCLEOTIDE SEQUENCE [LARGE SCALE GENOMIC DNA]</scope>
    <source>
        <strain evidence="2 3">FoC_Fus2</strain>
    </source>
</reference>
<dbReference type="Proteomes" id="UP000270866">
    <property type="component" value="Unassembled WGS sequence"/>
</dbReference>